<evidence type="ECO:0000313" key="10">
    <source>
        <dbReference type="EMBL" id="CAE0283101.1"/>
    </source>
</evidence>
<keyword evidence="6 9" id="KW-0665">Pyrimidine biosynthesis</keyword>
<comment type="domain">
    <text evidence="9">Consists of three domains, a large central CORE domain and two small peripheral domains, NMPbind and LID, which undergo movements during catalysis. The LID domain closes over the site of phosphoryl transfer upon ATP binding. Assembling and dissambling the active center during each catalytic cycle provides an effective means to prevent ATP hydrolysis.</text>
</comment>
<feature type="binding site" evidence="9">
    <location>
        <position position="172"/>
    </location>
    <ligand>
        <name>a ribonucleoside 5'-phosphate</name>
        <dbReference type="ChEBI" id="CHEBI:58043"/>
    </ligand>
</feature>
<dbReference type="GO" id="GO:0006221">
    <property type="term" value="P:pyrimidine nucleotide biosynthetic process"/>
    <property type="evidence" value="ECO:0007669"/>
    <property type="project" value="UniProtKB-UniRule"/>
</dbReference>
<dbReference type="GO" id="GO:0005524">
    <property type="term" value="F:ATP binding"/>
    <property type="evidence" value="ECO:0007669"/>
    <property type="project" value="UniProtKB-KW"/>
</dbReference>
<proteinExistence type="inferred from homology"/>
<evidence type="ECO:0000256" key="8">
    <source>
        <dbReference type="ARBA" id="ARBA00048116"/>
    </source>
</evidence>
<feature type="binding site" evidence="9">
    <location>
        <begin position="98"/>
        <end position="100"/>
    </location>
    <ligand>
        <name>a ribonucleoside 5'-phosphate</name>
        <dbReference type="ChEBI" id="CHEBI:58043"/>
    </ligand>
</feature>
<dbReference type="InterPro" id="IPR027417">
    <property type="entry name" value="P-loop_NTPase"/>
</dbReference>
<reference evidence="10" key="1">
    <citation type="submission" date="2021-01" db="EMBL/GenBank/DDBJ databases">
        <authorList>
            <person name="Corre E."/>
            <person name="Pelletier E."/>
            <person name="Niang G."/>
            <person name="Scheremetjew M."/>
            <person name="Finn R."/>
            <person name="Kale V."/>
            <person name="Holt S."/>
            <person name="Cochrane G."/>
            <person name="Meng A."/>
            <person name="Brown T."/>
            <person name="Cohen L."/>
        </authorList>
    </citation>
    <scope>NUCLEOTIDE SEQUENCE</scope>
    <source>
        <strain evidence="10">CCAP 955/1</strain>
    </source>
</reference>
<dbReference type="PRINTS" id="PR00094">
    <property type="entry name" value="ADENYLTKNASE"/>
</dbReference>
<feature type="binding site" evidence="9">
    <location>
        <begin position="125"/>
        <end position="128"/>
    </location>
    <ligand>
        <name>a ribonucleoside 5'-phosphate</name>
        <dbReference type="ChEBI" id="CHEBI:58043"/>
    </ligand>
</feature>
<keyword evidence="3 9" id="KW-0547">Nucleotide-binding</keyword>
<evidence type="ECO:0000256" key="6">
    <source>
        <dbReference type="ARBA" id="ARBA00022975"/>
    </source>
</evidence>
<comment type="catalytic activity">
    <reaction evidence="9">
        <text>dCMP + ATP = dCDP + ADP</text>
        <dbReference type="Rhea" id="RHEA:25094"/>
        <dbReference type="ChEBI" id="CHEBI:30616"/>
        <dbReference type="ChEBI" id="CHEBI:57566"/>
        <dbReference type="ChEBI" id="CHEBI:58593"/>
        <dbReference type="ChEBI" id="CHEBI:456216"/>
        <dbReference type="EC" id="2.7.4.14"/>
    </reaction>
</comment>
<feature type="binding site" evidence="9">
    <location>
        <begin position="51"/>
        <end position="56"/>
    </location>
    <ligand>
        <name>ATP</name>
        <dbReference type="ChEBI" id="CHEBI:30616"/>
    </ligand>
</feature>
<dbReference type="SUPFAM" id="SSF52540">
    <property type="entry name" value="P-loop containing nucleoside triphosphate hydrolases"/>
    <property type="match status" value="1"/>
</dbReference>
<comment type="catalytic activity">
    <reaction evidence="8 9">
        <text>UMP + ATP = UDP + ADP</text>
        <dbReference type="Rhea" id="RHEA:24400"/>
        <dbReference type="ChEBI" id="CHEBI:30616"/>
        <dbReference type="ChEBI" id="CHEBI:57865"/>
        <dbReference type="ChEBI" id="CHEBI:58223"/>
        <dbReference type="ChEBI" id="CHEBI:456216"/>
        <dbReference type="EC" id="2.7.4.14"/>
    </reaction>
</comment>
<dbReference type="NCBIfam" id="TIGR01359">
    <property type="entry name" value="UMP_CMP_kin_fam"/>
    <property type="match status" value="1"/>
</dbReference>
<dbReference type="InterPro" id="IPR006266">
    <property type="entry name" value="UMP_CMP_kinase"/>
</dbReference>
<dbReference type="EMBL" id="HBIC01023961">
    <property type="protein sequence ID" value="CAE0283101.1"/>
    <property type="molecule type" value="Transcribed_RNA"/>
</dbReference>
<gene>
    <name evidence="10" type="ORF">SELO1098_LOCUS11935</name>
</gene>
<dbReference type="Gene3D" id="3.40.50.300">
    <property type="entry name" value="P-loop containing nucleotide triphosphate hydrolases"/>
    <property type="match status" value="1"/>
</dbReference>
<organism evidence="10">
    <name type="scientific">Spumella elongata</name>
    <dbReference type="NCBI Taxonomy" id="89044"/>
    <lineage>
        <taxon>Eukaryota</taxon>
        <taxon>Sar</taxon>
        <taxon>Stramenopiles</taxon>
        <taxon>Ochrophyta</taxon>
        <taxon>Chrysophyceae</taxon>
        <taxon>Chromulinales</taxon>
        <taxon>Chromulinaceae</taxon>
        <taxon>Spumella</taxon>
    </lineage>
</organism>
<dbReference type="PROSITE" id="PS00113">
    <property type="entry name" value="ADENYLATE_KINASE"/>
    <property type="match status" value="1"/>
</dbReference>
<dbReference type="AlphaFoldDB" id="A0A7S3H2J5"/>
<dbReference type="InterPro" id="IPR033690">
    <property type="entry name" value="Adenylat_kinase_CS"/>
</dbReference>
<dbReference type="GO" id="GO:0019205">
    <property type="term" value="F:nucleobase-containing compound kinase activity"/>
    <property type="evidence" value="ECO:0007669"/>
    <property type="project" value="InterPro"/>
</dbReference>
<comment type="cofactor">
    <cofactor evidence="9">
        <name>Mg(2+)</name>
        <dbReference type="ChEBI" id="CHEBI:18420"/>
    </cofactor>
    <text evidence="9">Binds 1 Mg(2+) ion per monomer.</text>
</comment>
<evidence type="ECO:0000256" key="5">
    <source>
        <dbReference type="ARBA" id="ARBA00022840"/>
    </source>
</evidence>
<keyword evidence="5 9" id="KW-0067">ATP-binding</keyword>
<dbReference type="GO" id="GO:0006207">
    <property type="term" value="P:'de novo' pyrimidine nucleobase biosynthetic process"/>
    <property type="evidence" value="ECO:0007669"/>
    <property type="project" value="InterPro"/>
</dbReference>
<dbReference type="HAMAP" id="MF_03172">
    <property type="entry name" value="Adenylate_kinase_UMP_CMP_kin"/>
    <property type="match status" value="1"/>
</dbReference>
<evidence type="ECO:0000256" key="9">
    <source>
        <dbReference type="HAMAP-Rule" id="MF_03172"/>
    </source>
</evidence>
<comment type="subcellular location">
    <subcellularLocation>
        <location evidence="9">Cytoplasm</location>
    </subcellularLocation>
    <subcellularLocation>
        <location evidence="9">Nucleus</location>
    </subcellularLocation>
</comment>
<dbReference type="HAMAP" id="MF_00235">
    <property type="entry name" value="Adenylate_kinase_Adk"/>
    <property type="match status" value="1"/>
</dbReference>
<comment type="catalytic activity">
    <reaction evidence="9">
        <text>CMP + ATP = CDP + ADP</text>
        <dbReference type="Rhea" id="RHEA:11600"/>
        <dbReference type="ChEBI" id="CHEBI:30616"/>
        <dbReference type="ChEBI" id="CHEBI:58069"/>
        <dbReference type="ChEBI" id="CHEBI:60377"/>
        <dbReference type="ChEBI" id="CHEBI:456216"/>
        <dbReference type="EC" id="2.7.4.14"/>
    </reaction>
</comment>
<sequence length="229" mass="25413">MFKDKTTTIVATAVAIGAGLALTYATYNYFSSTASGKNDKYKIVFVLGGPGSGKGTNCTRIVERFGYVHLSAGDLLRAERESGSELADMINTYIKEGKIVPAEVTVRLLRNAIESSGNHKFLVDGFPRDLQNLECWKANMSAIADVQFLLFLDCPHEVMTARLLERGKTSGRADDNEESVRKRLLTYEQSTRPIIDSFRAEGKVREVNSNRPFEEVFAEVSLHFSATEK</sequence>
<feature type="binding site" evidence="9">
    <location>
        <position position="166"/>
    </location>
    <ligand>
        <name>ATP</name>
        <dbReference type="ChEBI" id="CHEBI:30616"/>
    </ligand>
</feature>
<accession>A0A7S3H2J5</accession>
<evidence type="ECO:0000256" key="2">
    <source>
        <dbReference type="ARBA" id="ARBA00022679"/>
    </source>
</evidence>
<dbReference type="CDD" id="cd01428">
    <property type="entry name" value="ADK"/>
    <property type="match status" value="1"/>
</dbReference>
<feature type="binding site" evidence="9">
    <location>
        <position position="77"/>
    </location>
    <ligand>
        <name>a ribonucleoside 5'-phosphate</name>
        <dbReference type="ChEBI" id="CHEBI:58043"/>
    </ligand>
</feature>
<dbReference type="InterPro" id="IPR000850">
    <property type="entry name" value="Adenylat/UMP-CMP_kin"/>
</dbReference>
<feature type="binding site" evidence="9">
    <location>
        <position position="132"/>
    </location>
    <ligand>
        <name>CMP</name>
        <dbReference type="ChEBI" id="CHEBI:60377"/>
    </ligand>
</feature>
<evidence type="ECO:0000256" key="1">
    <source>
        <dbReference type="ARBA" id="ARBA00022490"/>
    </source>
</evidence>
<dbReference type="GO" id="GO:0009123">
    <property type="term" value="P:nucleoside monophosphate metabolic process"/>
    <property type="evidence" value="ECO:0007669"/>
    <property type="project" value="UniProtKB-ARBA"/>
</dbReference>
<keyword evidence="1 9" id="KW-0963">Cytoplasm</keyword>
<name>A0A7S3H2J5_9STRA</name>
<evidence type="ECO:0000256" key="4">
    <source>
        <dbReference type="ARBA" id="ARBA00022777"/>
    </source>
</evidence>
<evidence type="ECO:0000256" key="3">
    <source>
        <dbReference type="ARBA" id="ARBA00022741"/>
    </source>
</evidence>
<dbReference type="FunFam" id="3.40.50.300:FF:000315">
    <property type="entry name" value="Adenylate kinase 1"/>
    <property type="match status" value="1"/>
</dbReference>
<comment type="function">
    <text evidence="9">Catalyzes the phosphorylation of pyrimidine nucleoside monophosphates at the expense of ATP. Plays an important role in de novo pyrimidine nucleotide biosynthesis. Has preference for UMP and CMP as phosphate acceptors.</text>
</comment>
<evidence type="ECO:0000256" key="7">
    <source>
        <dbReference type="ARBA" id="ARBA00023242"/>
    </source>
</evidence>
<feature type="binding site" evidence="9">
    <location>
        <position position="211"/>
    </location>
    <ligand>
        <name>ATP</name>
        <dbReference type="ChEBI" id="CHEBI:30616"/>
    </ligand>
</feature>
<dbReference type="GO" id="GO:0005737">
    <property type="term" value="C:cytoplasm"/>
    <property type="evidence" value="ECO:0007669"/>
    <property type="project" value="UniProtKB-SubCell"/>
</dbReference>
<dbReference type="PANTHER" id="PTHR23359">
    <property type="entry name" value="NUCLEOTIDE KINASE"/>
    <property type="match status" value="1"/>
</dbReference>
<dbReference type="GO" id="GO:0005634">
    <property type="term" value="C:nucleus"/>
    <property type="evidence" value="ECO:0007669"/>
    <property type="project" value="UniProtKB-SubCell"/>
</dbReference>
<comment type="caution">
    <text evidence="9">Lacks conserved residue(s) required for the propagation of feature annotation.</text>
</comment>
<feature type="binding site" evidence="9">
    <location>
        <position position="183"/>
    </location>
    <ligand>
        <name>a ribonucleoside 5'-phosphate</name>
        <dbReference type="ChEBI" id="CHEBI:58043"/>
    </ligand>
</feature>
<comment type="similarity">
    <text evidence="9">Belongs to the adenylate kinase family. UMP-CMP kinase subfamily.</text>
</comment>
<dbReference type="EC" id="2.7.4.14" evidence="9"/>
<keyword evidence="2 9" id="KW-0808">Transferase</keyword>
<keyword evidence="4 9" id="KW-0418">Kinase</keyword>
<dbReference type="GO" id="GO:0016776">
    <property type="term" value="F:phosphotransferase activity, phosphate group as acceptor"/>
    <property type="evidence" value="ECO:0007669"/>
    <property type="project" value="InterPro"/>
</dbReference>
<dbReference type="Pfam" id="PF00406">
    <property type="entry name" value="ADK"/>
    <property type="match status" value="1"/>
</dbReference>
<keyword evidence="7 9" id="KW-0539">Nucleus</keyword>
<feature type="region of interest" description="LID" evidence="9">
    <location>
        <begin position="165"/>
        <end position="175"/>
    </location>
</feature>
<comment type="subunit">
    <text evidence="9">Monomer.</text>
</comment>
<protein>
    <recommendedName>
        <fullName evidence="9">UMP-CMP kinase</fullName>
        <ecNumber evidence="9">2.7.4.14</ecNumber>
    </recommendedName>
    <alternativeName>
        <fullName evidence="9">Deoxycytidylate kinase</fullName>
        <shortName evidence="9">CK</shortName>
        <shortName evidence="9">dCMP kinase</shortName>
    </alternativeName>
    <alternativeName>
        <fullName evidence="9">Uridine monophosphate/cytidine monophosphate kinase</fullName>
        <shortName evidence="9">UMP/CMP kinase</shortName>
        <shortName evidence="9">UMP/CMPK</shortName>
    </alternativeName>
</protein>